<organism evidence="5">
    <name type="scientific">marine sediment metagenome</name>
    <dbReference type="NCBI Taxonomy" id="412755"/>
    <lineage>
        <taxon>unclassified sequences</taxon>
        <taxon>metagenomes</taxon>
        <taxon>ecological metagenomes</taxon>
    </lineage>
</organism>
<evidence type="ECO:0000256" key="3">
    <source>
        <dbReference type="ARBA" id="ARBA00022839"/>
    </source>
</evidence>
<evidence type="ECO:0000256" key="2">
    <source>
        <dbReference type="ARBA" id="ARBA00022801"/>
    </source>
</evidence>
<dbReference type="AlphaFoldDB" id="X0T9S6"/>
<evidence type="ECO:0000259" key="4">
    <source>
        <dbReference type="SMART" id="SM00479"/>
    </source>
</evidence>
<dbReference type="InterPro" id="IPR012337">
    <property type="entry name" value="RNaseH-like_sf"/>
</dbReference>
<dbReference type="EMBL" id="BARS01006178">
    <property type="protein sequence ID" value="GAF84066.1"/>
    <property type="molecule type" value="Genomic_DNA"/>
</dbReference>
<gene>
    <name evidence="5" type="ORF">S01H1_12076</name>
</gene>
<protein>
    <recommendedName>
        <fullName evidence="4">Exonuclease domain-containing protein</fullName>
    </recommendedName>
</protein>
<dbReference type="Gene3D" id="3.30.420.10">
    <property type="entry name" value="Ribonuclease H-like superfamily/Ribonuclease H"/>
    <property type="match status" value="1"/>
</dbReference>
<dbReference type="SMART" id="SM00479">
    <property type="entry name" value="EXOIII"/>
    <property type="match status" value="1"/>
</dbReference>
<accession>X0T9S6</accession>
<keyword evidence="2" id="KW-0378">Hydrolase</keyword>
<dbReference type="InterPro" id="IPR036397">
    <property type="entry name" value="RNaseH_sf"/>
</dbReference>
<name>X0T9S6_9ZZZZ</name>
<feature type="domain" description="Exonuclease" evidence="4">
    <location>
        <begin position="1"/>
        <end position="198"/>
    </location>
</feature>
<keyword evidence="1" id="KW-0540">Nuclease</keyword>
<dbReference type="Pfam" id="PF00929">
    <property type="entry name" value="RNase_T"/>
    <property type="match status" value="1"/>
</dbReference>
<dbReference type="SUPFAM" id="SSF53098">
    <property type="entry name" value="Ribonuclease H-like"/>
    <property type="match status" value="1"/>
</dbReference>
<dbReference type="GO" id="GO:0008408">
    <property type="term" value="F:3'-5' exonuclease activity"/>
    <property type="evidence" value="ECO:0007669"/>
    <property type="project" value="TreeGrafter"/>
</dbReference>
<keyword evidence="3" id="KW-0269">Exonuclease</keyword>
<dbReference type="CDD" id="cd06127">
    <property type="entry name" value="DEDDh"/>
    <property type="match status" value="1"/>
</dbReference>
<dbReference type="PANTHER" id="PTHR30231:SF4">
    <property type="entry name" value="PROTEIN NEN2"/>
    <property type="match status" value="1"/>
</dbReference>
<dbReference type="PANTHER" id="PTHR30231">
    <property type="entry name" value="DNA POLYMERASE III SUBUNIT EPSILON"/>
    <property type="match status" value="1"/>
</dbReference>
<evidence type="ECO:0000313" key="5">
    <source>
        <dbReference type="EMBL" id="GAF84066.1"/>
    </source>
</evidence>
<comment type="caution">
    <text evidence="5">The sequence shown here is derived from an EMBL/GenBank/DDBJ whole genome shotgun (WGS) entry which is preliminary data.</text>
</comment>
<evidence type="ECO:0000256" key="1">
    <source>
        <dbReference type="ARBA" id="ARBA00022722"/>
    </source>
</evidence>
<dbReference type="InterPro" id="IPR013520">
    <property type="entry name" value="Ribonucl_H"/>
</dbReference>
<proteinExistence type="predicted"/>
<sequence>MIVVDIETSGGNPIEHGIWQIGAVDLNTMEEFLDESRIDDEDKVTEEALIIIGKTEEELRDSNKQSQKELLDKFFKWLETRKMKNLLCHLPEFDQGFLKHKARKYFDTDPFWPNYHRAFDLHSIAQVKFFELNGKFLKKEDNNSDMGLKNILKLCGLEDERRSVREGKISREGKPHNALEDAKLTAECFSRLMYGKNLFPEFSKFEVPKHLTMRHQQSADVEVLKK</sequence>
<reference evidence="5" key="1">
    <citation type="journal article" date="2014" name="Front. Microbiol.">
        <title>High frequency of phylogenetically diverse reductive dehalogenase-homologous genes in deep subseafloor sedimentary metagenomes.</title>
        <authorList>
            <person name="Kawai M."/>
            <person name="Futagami T."/>
            <person name="Toyoda A."/>
            <person name="Takaki Y."/>
            <person name="Nishi S."/>
            <person name="Hori S."/>
            <person name="Arai W."/>
            <person name="Tsubouchi T."/>
            <person name="Morono Y."/>
            <person name="Uchiyama I."/>
            <person name="Ito T."/>
            <person name="Fujiyama A."/>
            <person name="Inagaki F."/>
            <person name="Takami H."/>
        </authorList>
    </citation>
    <scope>NUCLEOTIDE SEQUENCE</scope>
    <source>
        <strain evidence="5">Expedition CK06-06</strain>
    </source>
</reference>
<dbReference type="GO" id="GO:0003676">
    <property type="term" value="F:nucleic acid binding"/>
    <property type="evidence" value="ECO:0007669"/>
    <property type="project" value="InterPro"/>
</dbReference>